<keyword evidence="5 16" id="KW-0732">Signal</keyword>
<dbReference type="Pfam" id="PF00295">
    <property type="entry name" value="Glyco_hydro_28"/>
    <property type="match status" value="1"/>
</dbReference>
<keyword evidence="7 15" id="KW-0378">Hydrolase</keyword>
<reference evidence="17" key="1">
    <citation type="submission" date="2020-03" db="EMBL/GenBank/DDBJ databases">
        <title>Draft Genome Sequence of Cylindrodendrum hubeiense.</title>
        <authorList>
            <person name="Buettner E."/>
            <person name="Kellner H."/>
        </authorList>
    </citation>
    <scope>NUCLEOTIDE SEQUENCE</scope>
    <source>
        <strain evidence="17">IHI 201604</strain>
    </source>
</reference>
<dbReference type="EMBL" id="JAANBB010000097">
    <property type="protein sequence ID" value="KAF7550507.1"/>
    <property type="molecule type" value="Genomic_DNA"/>
</dbReference>
<proteinExistence type="inferred from homology"/>
<evidence type="ECO:0000256" key="13">
    <source>
        <dbReference type="ARBA" id="ARBA00083621"/>
    </source>
</evidence>
<keyword evidence="4" id="KW-0964">Secreted</keyword>
<keyword evidence="11" id="KW-0961">Cell wall biogenesis/degradation</keyword>
<dbReference type="GO" id="GO:0005576">
    <property type="term" value="C:extracellular region"/>
    <property type="evidence" value="ECO:0007669"/>
    <property type="project" value="UniProtKB-SubCell"/>
</dbReference>
<gene>
    <name evidence="17" type="ORF">G7Z17_g5664</name>
</gene>
<dbReference type="FunFam" id="2.160.20.10:FF:000002">
    <property type="entry name" value="Endopolygalacturonase D"/>
    <property type="match status" value="1"/>
</dbReference>
<dbReference type="PANTHER" id="PTHR31884">
    <property type="entry name" value="POLYGALACTURONASE"/>
    <property type="match status" value="1"/>
</dbReference>
<evidence type="ECO:0000256" key="12">
    <source>
        <dbReference type="ARBA" id="ARBA00034074"/>
    </source>
</evidence>
<keyword evidence="10 15" id="KW-0326">Glycosidase</keyword>
<evidence type="ECO:0000256" key="1">
    <source>
        <dbReference type="ARBA" id="ARBA00004613"/>
    </source>
</evidence>
<evidence type="ECO:0000256" key="6">
    <source>
        <dbReference type="ARBA" id="ARBA00022737"/>
    </source>
</evidence>
<comment type="similarity">
    <text evidence="2 15">Belongs to the glycosyl hydrolase 28 family.</text>
</comment>
<dbReference type="AlphaFoldDB" id="A0A9P5HEI1"/>
<dbReference type="GO" id="GO:0004650">
    <property type="term" value="F:polygalacturonase activity"/>
    <property type="evidence" value="ECO:0007669"/>
    <property type="project" value="UniProtKB-EC"/>
</dbReference>
<evidence type="ECO:0000256" key="8">
    <source>
        <dbReference type="ARBA" id="ARBA00023145"/>
    </source>
</evidence>
<comment type="subcellular location">
    <subcellularLocation>
        <location evidence="1">Secreted</location>
    </subcellularLocation>
</comment>
<name>A0A9P5HEI1_9HYPO</name>
<dbReference type="PROSITE" id="PS00502">
    <property type="entry name" value="POLYGALACTURONASE"/>
    <property type="match status" value="1"/>
</dbReference>
<feature type="chain" id="PRO_5040468527" description="endo-polygalacturonase" evidence="16">
    <location>
        <begin position="19"/>
        <end position="376"/>
    </location>
</feature>
<evidence type="ECO:0000256" key="7">
    <source>
        <dbReference type="ARBA" id="ARBA00022801"/>
    </source>
</evidence>
<feature type="signal peptide" evidence="16">
    <location>
        <begin position="1"/>
        <end position="18"/>
    </location>
</feature>
<keyword evidence="9" id="KW-1015">Disulfide bond</keyword>
<evidence type="ECO:0000256" key="15">
    <source>
        <dbReference type="RuleBase" id="RU361169"/>
    </source>
</evidence>
<dbReference type="GO" id="GO:0045490">
    <property type="term" value="P:pectin catabolic process"/>
    <property type="evidence" value="ECO:0007669"/>
    <property type="project" value="TreeGrafter"/>
</dbReference>
<accession>A0A9P5HEI1</accession>
<evidence type="ECO:0000313" key="18">
    <source>
        <dbReference type="Proteomes" id="UP000722485"/>
    </source>
</evidence>
<evidence type="ECO:0000256" key="11">
    <source>
        <dbReference type="ARBA" id="ARBA00023316"/>
    </source>
</evidence>
<comment type="caution">
    <text evidence="17">The sequence shown here is derived from an EMBL/GenBank/DDBJ whole genome shotgun (WGS) entry which is preliminary data.</text>
</comment>
<evidence type="ECO:0000256" key="4">
    <source>
        <dbReference type="ARBA" id="ARBA00022525"/>
    </source>
</evidence>
<dbReference type="PANTHER" id="PTHR31884:SF1">
    <property type="entry name" value="POLYGALACTURONASE"/>
    <property type="match status" value="1"/>
</dbReference>
<keyword evidence="18" id="KW-1185">Reference proteome</keyword>
<dbReference type="EC" id="3.2.1.15" evidence="3"/>
<comment type="catalytic activity">
    <reaction evidence="12">
        <text>(1,4-alpha-D-galacturonosyl)n+m + H2O = (1,4-alpha-D-galacturonosyl)n + (1,4-alpha-D-galacturonosyl)m.</text>
        <dbReference type="EC" id="3.2.1.15"/>
    </reaction>
</comment>
<dbReference type="InterPro" id="IPR012334">
    <property type="entry name" value="Pectin_lyas_fold"/>
</dbReference>
<dbReference type="Proteomes" id="UP000722485">
    <property type="component" value="Unassembled WGS sequence"/>
</dbReference>
<evidence type="ECO:0000256" key="14">
    <source>
        <dbReference type="PROSITE-ProRule" id="PRU10052"/>
    </source>
</evidence>
<evidence type="ECO:0000313" key="17">
    <source>
        <dbReference type="EMBL" id="KAF7550507.1"/>
    </source>
</evidence>
<dbReference type="SUPFAM" id="SSF51126">
    <property type="entry name" value="Pectin lyase-like"/>
    <property type="match status" value="1"/>
</dbReference>
<evidence type="ECO:0000256" key="2">
    <source>
        <dbReference type="ARBA" id="ARBA00008834"/>
    </source>
</evidence>
<dbReference type="GO" id="GO:0071555">
    <property type="term" value="P:cell wall organization"/>
    <property type="evidence" value="ECO:0007669"/>
    <property type="project" value="UniProtKB-KW"/>
</dbReference>
<organism evidence="17 18">
    <name type="scientific">Cylindrodendrum hubeiense</name>
    <dbReference type="NCBI Taxonomy" id="595255"/>
    <lineage>
        <taxon>Eukaryota</taxon>
        <taxon>Fungi</taxon>
        <taxon>Dikarya</taxon>
        <taxon>Ascomycota</taxon>
        <taxon>Pezizomycotina</taxon>
        <taxon>Sordariomycetes</taxon>
        <taxon>Hypocreomycetidae</taxon>
        <taxon>Hypocreales</taxon>
        <taxon>Nectriaceae</taxon>
        <taxon>Cylindrodendrum</taxon>
    </lineage>
</organism>
<dbReference type="InterPro" id="IPR006626">
    <property type="entry name" value="PbH1"/>
</dbReference>
<dbReference type="SMART" id="SM00710">
    <property type="entry name" value="PbH1"/>
    <property type="match status" value="6"/>
</dbReference>
<keyword evidence="6" id="KW-0677">Repeat</keyword>
<keyword evidence="8" id="KW-0865">Zymogen</keyword>
<evidence type="ECO:0000256" key="10">
    <source>
        <dbReference type="ARBA" id="ARBA00023295"/>
    </source>
</evidence>
<feature type="active site" evidence="14">
    <location>
        <position position="241"/>
    </location>
</feature>
<evidence type="ECO:0000256" key="3">
    <source>
        <dbReference type="ARBA" id="ARBA00012736"/>
    </source>
</evidence>
<dbReference type="Gene3D" id="2.160.20.10">
    <property type="entry name" value="Single-stranded right-handed beta-helix, Pectin lyase-like"/>
    <property type="match status" value="1"/>
</dbReference>
<dbReference type="OrthoDB" id="1546079at2759"/>
<evidence type="ECO:0000256" key="9">
    <source>
        <dbReference type="ARBA" id="ARBA00023157"/>
    </source>
</evidence>
<dbReference type="InterPro" id="IPR000743">
    <property type="entry name" value="Glyco_hydro_28"/>
</dbReference>
<dbReference type="InterPro" id="IPR011050">
    <property type="entry name" value="Pectin_lyase_fold/virulence"/>
</dbReference>
<dbReference type="InterPro" id="IPR050434">
    <property type="entry name" value="Glycosyl_hydrlase_28"/>
</dbReference>
<evidence type="ECO:0000256" key="5">
    <source>
        <dbReference type="ARBA" id="ARBA00022729"/>
    </source>
</evidence>
<protein>
    <recommendedName>
        <fullName evidence="3">endo-polygalacturonase</fullName>
        <ecNumber evidence="3">3.2.1.15</ecNumber>
    </recommendedName>
    <alternativeName>
        <fullName evidence="13">Pectinase</fullName>
    </alternativeName>
</protein>
<sequence>MQYRLLTALLAGATTVLAAPAPAPTAASSIERAVNRRSSNGSCTFSGSDGYSEASASKSSCATIVLSALTVPSGTTLDLTGLPDDTEVIFEGETVWEYGEWEGPLFAVSGTSITVTGADGSSLNGNGASYWDGEGSNGGKTKPKFFQAHDLTTSTIQNINIVNPPVQVFSINGAQTLTVSGVTIDAKDGDSGGGHNTDGFDIGSSDGVTISGATVYNQDDCVAINSGTNIVFTGGYCSGGHGLSIGSIGGRDDNTVSGVSFESSTITNSQNGIRIKTKAGDTGTVSDVTYKDIELSSISDYGIVVDQAYDGDEATNGITISGFTLDGIAGTVDSDADYAIYINCGSGSCTDWTWTDVSVTGADDSCSNQPSGITCS</sequence>
<evidence type="ECO:0000256" key="16">
    <source>
        <dbReference type="SAM" id="SignalP"/>
    </source>
</evidence>